<feature type="domain" description="RecX third three-helical" evidence="7">
    <location>
        <begin position="104"/>
        <end position="150"/>
    </location>
</feature>
<dbReference type="Gene3D" id="1.10.10.10">
    <property type="entry name" value="Winged helix-like DNA-binding domain superfamily/Winged helix DNA-binding domain"/>
    <property type="match status" value="2"/>
</dbReference>
<dbReference type="PANTHER" id="PTHR33602:SF1">
    <property type="entry name" value="REGULATORY PROTEIN RECX FAMILY PROTEIN"/>
    <property type="match status" value="1"/>
</dbReference>
<evidence type="ECO:0000256" key="4">
    <source>
        <dbReference type="ARBA" id="ARBA00022490"/>
    </source>
</evidence>
<dbReference type="InterPro" id="IPR053924">
    <property type="entry name" value="RecX_HTH_2nd"/>
</dbReference>
<dbReference type="Pfam" id="PF21981">
    <property type="entry name" value="RecX_HTH3"/>
    <property type="match status" value="1"/>
</dbReference>
<accession>A0A8X8LCA6</accession>
<dbReference type="RefSeq" id="WP_092725605.1">
    <property type="nucleotide sequence ID" value="NZ_FNNO01000014.1"/>
</dbReference>
<dbReference type="GO" id="GO:0006282">
    <property type="term" value="P:regulation of DNA repair"/>
    <property type="evidence" value="ECO:0007669"/>
    <property type="project" value="UniProtKB-UniRule"/>
</dbReference>
<dbReference type="GO" id="GO:0005737">
    <property type="term" value="C:cytoplasm"/>
    <property type="evidence" value="ECO:0007669"/>
    <property type="project" value="UniProtKB-SubCell"/>
</dbReference>
<keyword evidence="9" id="KW-1185">Reference proteome</keyword>
<dbReference type="Proteomes" id="UP000198711">
    <property type="component" value="Unassembled WGS sequence"/>
</dbReference>
<dbReference type="EMBL" id="FNNO01000014">
    <property type="protein sequence ID" value="SDX35318.1"/>
    <property type="molecule type" value="Genomic_DNA"/>
</dbReference>
<keyword evidence="4 5" id="KW-0963">Cytoplasm</keyword>
<proteinExistence type="inferred from homology"/>
<comment type="function">
    <text evidence="5">Modulates RecA activity.</text>
</comment>
<comment type="caution">
    <text evidence="8">The sequence shown here is derived from an EMBL/GenBank/DDBJ whole genome shotgun (WGS) entry which is preliminary data.</text>
</comment>
<dbReference type="InterPro" id="IPR036388">
    <property type="entry name" value="WH-like_DNA-bd_sf"/>
</dbReference>
<evidence type="ECO:0000256" key="5">
    <source>
        <dbReference type="HAMAP-Rule" id="MF_01114"/>
    </source>
</evidence>
<evidence type="ECO:0000256" key="1">
    <source>
        <dbReference type="ARBA" id="ARBA00004496"/>
    </source>
</evidence>
<name>A0A8X8LCA6_9BACT</name>
<feature type="domain" description="RecX second three-helical" evidence="6">
    <location>
        <begin position="56"/>
        <end position="97"/>
    </location>
</feature>
<dbReference type="AlphaFoldDB" id="A0A8X8LCA6"/>
<dbReference type="PANTHER" id="PTHR33602">
    <property type="entry name" value="REGULATORY PROTEIN RECX FAMILY PROTEIN"/>
    <property type="match status" value="1"/>
</dbReference>
<dbReference type="InterPro" id="IPR003783">
    <property type="entry name" value="Regulatory_RecX"/>
</dbReference>
<dbReference type="HAMAP" id="MF_01114">
    <property type="entry name" value="RecX"/>
    <property type="match status" value="1"/>
</dbReference>
<comment type="subcellular location">
    <subcellularLocation>
        <location evidence="1 5">Cytoplasm</location>
    </subcellularLocation>
</comment>
<sequence>MKTSLSPEKAFQKIKHYCAYQERNHYEVREKLYGMGLFKKEVETLITRLIEEDYLNEARYAIQFAGGHFRLKKWGKIKIRFELQQKGVSDYNIKAALKEINEADYLQVLSKLALEKWASLKAESPAGRHARTTAFLLRKGYENNLIQEVIAAIY</sequence>
<evidence type="ECO:0000256" key="2">
    <source>
        <dbReference type="ARBA" id="ARBA00009695"/>
    </source>
</evidence>
<evidence type="ECO:0000259" key="7">
    <source>
        <dbReference type="Pfam" id="PF21981"/>
    </source>
</evidence>
<dbReference type="InterPro" id="IPR053925">
    <property type="entry name" value="RecX_HTH_3rd"/>
</dbReference>
<reference evidence="8 9" key="1">
    <citation type="submission" date="2016-10" db="EMBL/GenBank/DDBJ databases">
        <authorList>
            <person name="Varghese N."/>
            <person name="Submissions S."/>
        </authorList>
    </citation>
    <scope>NUCLEOTIDE SEQUENCE [LARGE SCALE GENOMIC DNA]</scope>
    <source>
        <strain evidence="8 9">DSM 25353</strain>
    </source>
</reference>
<dbReference type="Pfam" id="PF02631">
    <property type="entry name" value="RecX_HTH2"/>
    <property type="match status" value="1"/>
</dbReference>
<evidence type="ECO:0000313" key="8">
    <source>
        <dbReference type="EMBL" id="SDX35318.1"/>
    </source>
</evidence>
<evidence type="ECO:0000313" key="9">
    <source>
        <dbReference type="Proteomes" id="UP000198711"/>
    </source>
</evidence>
<gene>
    <name evidence="5" type="primary">recX</name>
    <name evidence="8" type="ORF">SAMN05444410_1149</name>
</gene>
<evidence type="ECO:0000256" key="3">
    <source>
        <dbReference type="ARBA" id="ARBA00018111"/>
    </source>
</evidence>
<protein>
    <recommendedName>
        <fullName evidence="3 5">Regulatory protein RecX</fullName>
    </recommendedName>
</protein>
<evidence type="ECO:0000259" key="6">
    <source>
        <dbReference type="Pfam" id="PF02631"/>
    </source>
</evidence>
<organism evidence="8 9">
    <name type="scientific">Hydrobacter penzbergensis</name>
    <dbReference type="NCBI Taxonomy" id="1235997"/>
    <lineage>
        <taxon>Bacteria</taxon>
        <taxon>Pseudomonadati</taxon>
        <taxon>Bacteroidota</taxon>
        <taxon>Chitinophagia</taxon>
        <taxon>Chitinophagales</taxon>
        <taxon>Chitinophagaceae</taxon>
        <taxon>Hydrobacter</taxon>
    </lineage>
</organism>
<comment type="similarity">
    <text evidence="2 5">Belongs to the RecX family.</text>
</comment>